<dbReference type="EMBL" id="JAURVH010001524">
    <property type="protein sequence ID" value="KAK5920032.1"/>
    <property type="molecule type" value="Genomic_DNA"/>
</dbReference>
<comment type="caution">
    <text evidence="1">The sequence shown here is derived from an EMBL/GenBank/DDBJ whole genome shotgun (WGS) entry which is preliminary data.</text>
</comment>
<name>A0AAN8HLL8_CHAGU</name>
<keyword evidence="2" id="KW-1185">Reference proteome</keyword>
<dbReference type="AlphaFoldDB" id="A0AAN8HLL8"/>
<organism evidence="1 2">
    <name type="scientific">Champsocephalus gunnari</name>
    <name type="common">Mackerel icefish</name>
    <dbReference type="NCBI Taxonomy" id="52237"/>
    <lineage>
        <taxon>Eukaryota</taxon>
        <taxon>Metazoa</taxon>
        <taxon>Chordata</taxon>
        <taxon>Craniata</taxon>
        <taxon>Vertebrata</taxon>
        <taxon>Euteleostomi</taxon>
        <taxon>Actinopterygii</taxon>
        <taxon>Neopterygii</taxon>
        <taxon>Teleostei</taxon>
        <taxon>Neoteleostei</taxon>
        <taxon>Acanthomorphata</taxon>
        <taxon>Eupercaria</taxon>
        <taxon>Perciformes</taxon>
        <taxon>Notothenioidei</taxon>
        <taxon>Channichthyidae</taxon>
        <taxon>Champsocephalus</taxon>
    </lineage>
</organism>
<proteinExistence type="predicted"/>
<reference evidence="1 2" key="1">
    <citation type="journal article" date="2023" name="Mol. Biol. Evol.">
        <title>Genomics of Secondarily Temperate Adaptation in the Only Non-Antarctic Icefish.</title>
        <authorList>
            <person name="Rivera-Colon A.G."/>
            <person name="Rayamajhi N."/>
            <person name="Minhas B.F."/>
            <person name="Madrigal G."/>
            <person name="Bilyk K.T."/>
            <person name="Yoon V."/>
            <person name="Hune M."/>
            <person name="Gregory S."/>
            <person name="Cheng C.H.C."/>
            <person name="Catchen J.M."/>
        </authorList>
    </citation>
    <scope>NUCLEOTIDE SEQUENCE [LARGE SCALE GENOMIC DNA]</scope>
    <source>
        <tissue evidence="1">White muscle</tissue>
    </source>
</reference>
<evidence type="ECO:0000313" key="2">
    <source>
        <dbReference type="Proteomes" id="UP001331515"/>
    </source>
</evidence>
<accession>A0AAN8HLL8</accession>
<protein>
    <submittedName>
        <fullName evidence="1">Uncharacterized protein</fullName>
    </submittedName>
</protein>
<evidence type="ECO:0000313" key="1">
    <source>
        <dbReference type="EMBL" id="KAK5920032.1"/>
    </source>
</evidence>
<sequence length="106" mass="11907">MEKKCISPKRVPCLCPFTPRSLSPPPTLSIFSKENQLKGLKESERFNDATCQKLPPPKSASPLHDDIILCSNTAENSRTAAVAGKKCFQQQLRYFRLSEHGEMFPL</sequence>
<dbReference type="Proteomes" id="UP001331515">
    <property type="component" value="Unassembled WGS sequence"/>
</dbReference>
<gene>
    <name evidence="1" type="ORF">CgunFtcFv8_023875</name>
</gene>